<feature type="repeat" description="LDL-receptor class B" evidence="27">
    <location>
        <begin position="878"/>
        <end position="923"/>
    </location>
</feature>
<dbReference type="GO" id="GO:0030658">
    <property type="term" value="C:transport vesicle membrane"/>
    <property type="evidence" value="ECO:0007669"/>
    <property type="project" value="UniProtKB-SubCell"/>
</dbReference>
<evidence type="ECO:0000256" key="26">
    <source>
        <dbReference type="PROSITE-ProRule" id="PRU00124"/>
    </source>
</evidence>
<evidence type="ECO:0000313" key="31">
    <source>
        <dbReference type="EMBL" id="KMQ98256.1"/>
    </source>
</evidence>
<dbReference type="Gene3D" id="2.60.40.10">
    <property type="entry name" value="Immunoglobulins"/>
    <property type="match status" value="1"/>
</dbReference>
<evidence type="ECO:0000256" key="1">
    <source>
        <dbReference type="ARBA" id="ARBA00004115"/>
    </source>
</evidence>
<evidence type="ECO:0000256" key="10">
    <source>
        <dbReference type="ARBA" id="ARBA00022448"/>
    </source>
</evidence>
<dbReference type="InterPro" id="IPR036116">
    <property type="entry name" value="FN3_sf"/>
</dbReference>
<dbReference type="PROSITE" id="PS51120">
    <property type="entry name" value="LDLRB"/>
    <property type="match status" value="1"/>
</dbReference>
<feature type="disulfide bond" evidence="26">
    <location>
        <begin position="1060"/>
        <end position="1078"/>
    </location>
</feature>
<feature type="region of interest" description="Disordered" evidence="28">
    <location>
        <begin position="1872"/>
        <end position="1891"/>
    </location>
</feature>
<evidence type="ECO:0000256" key="5">
    <source>
        <dbReference type="ARBA" id="ARBA00004393"/>
    </source>
</evidence>
<evidence type="ECO:0000256" key="7">
    <source>
        <dbReference type="ARBA" id="ARBA00004545"/>
    </source>
</evidence>
<feature type="disulfide bond" evidence="26">
    <location>
        <begin position="1220"/>
        <end position="1235"/>
    </location>
</feature>
<evidence type="ECO:0000256" key="28">
    <source>
        <dbReference type="SAM" id="MobiDB-lite"/>
    </source>
</evidence>
<evidence type="ECO:0000256" key="4">
    <source>
        <dbReference type="ARBA" id="ARBA00004212"/>
    </source>
</evidence>
<dbReference type="CDD" id="cd00112">
    <property type="entry name" value="LDLa"/>
    <property type="match status" value="6"/>
</dbReference>
<dbReference type="InterPro" id="IPR031778">
    <property type="entry name" value="Sortilin_N"/>
</dbReference>
<comment type="similarity">
    <text evidence="8">Belongs to the VPS10-related sortilin family. SORL1 subfamily.</text>
</comment>
<dbReference type="InterPro" id="IPR003961">
    <property type="entry name" value="FN3_dom"/>
</dbReference>
<dbReference type="Pfam" id="PF00058">
    <property type="entry name" value="Ldl_recept_b"/>
    <property type="match status" value="1"/>
</dbReference>
<dbReference type="GO" id="GO:0005886">
    <property type="term" value="C:plasma membrane"/>
    <property type="evidence" value="ECO:0007669"/>
    <property type="project" value="UniProtKB-SubCell"/>
</dbReference>
<dbReference type="SUPFAM" id="SSF57184">
    <property type="entry name" value="Growth factor receptor domain"/>
    <property type="match status" value="1"/>
</dbReference>
<evidence type="ECO:0000256" key="13">
    <source>
        <dbReference type="ARBA" id="ARBA00022583"/>
    </source>
</evidence>
<keyword evidence="23" id="KW-0968">Cytoplasmic vesicle</keyword>
<dbReference type="PROSITE" id="PS01209">
    <property type="entry name" value="LDLRA_1"/>
    <property type="match status" value="3"/>
</dbReference>
<evidence type="ECO:0000256" key="2">
    <source>
        <dbReference type="ARBA" id="ARBA00004158"/>
    </source>
</evidence>
<evidence type="ECO:0000256" key="14">
    <source>
        <dbReference type="ARBA" id="ARBA00022729"/>
    </source>
</evidence>
<evidence type="ECO:0000259" key="30">
    <source>
        <dbReference type="PROSITE" id="PS50853"/>
    </source>
</evidence>
<feature type="disulfide bond" evidence="26">
    <location>
        <begin position="1053"/>
        <end position="1065"/>
    </location>
</feature>
<evidence type="ECO:0000313" key="32">
    <source>
        <dbReference type="Proteomes" id="UP000036403"/>
    </source>
</evidence>
<gene>
    <name evidence="31" type="ORF">RF55_1383</name>
</gene>
<dbReference type="SMART" id="SM00602">
    <property type="entry name" value="VPS10"/>
    <property type="match status" value="1"/>
</dbReference>
<name>A0A0J7L6H3_LASNI</name>
<proteinExistence type="inferred from homology"/>
<dbReference type="InterPro" id="IPR009030">
    <property type="entry name" value="Growth_fac_rcpt_cys_sf"/>
</dbReference>
<dbReference type="SMART" id="SM00060">
    <property type="entry name" value="FN3"/>
    <property type="match status" value="3"/>
</dbReference>
<dbReference type="OrthoDB" id="443634at2759"/>
<dbReference type="GO" id="GO:0031901">
    <property type="term" value="C:early endosome membrane"/>
    <property type="evidence" value="ECO:0007669"/>
    <property type="project" value="UniProtKB-SubCell"/>
</dbReference>
<keyword evidence="19 29" id="KW-0472">Membrane</keyword>
<evidence type="ECO:0000256" key="20">
    <source>
        <dbReference type="ARBA" id="ARBA00023157"/>
    </source>
</evidence>
<keyword evidence="18" id="KW-0333">Golgi apparatus</keyword>
<evidence type="ECO:0000256" key="16">
    <source>
        <dbReference type="ARBA" id="ARBA00022753"/>
    </source>
</evidence>
<keyword evidence="21 31" id="KW-0675">Receptor</keyword>
<dbReference type="PaxDb" id="67767-A0A0J7L6H3"/>
<dbReference type="Pfam" id="PF15902">
    <property type="entry name" value="Sortilin-Vps10"/>
    <property type="match status" value="2"/>
</dbReference>
<feature type="domain" description="Fibronectin type-III" evidence="30">
    <location>
        <begin position="1551"/>
        <end position="1643"/>
    </location>
</feature>
<dbReference type="CDD" id="cd00063">
    <property type="entry name" value="FN3"/>
    <property type="match status" value="2"/>
</dbReference>
<keyword evidence="17" id="KW-0256">Endoplasmic reticulum</keyword>
<dbReference type="EMBL" id="LBMM01000473">
    <property type="protein sequence ID" value="KMQ98256.1"/>
    <property type="molecule type" value="Genomic_DNA"/>
</dbReference>
<evidence type="ECO:0000256" key="6">
    <source>
        <dbReference type="ARBA" id="ARBA00004480"/>
    </source>
</evidence>
<dbReference type="GO" id="GO:0055038">
    <property type="term" value="C:recycling endosome membrane"/>
    <property type="evidence" value="ECO:0007669"/>
    <property type="project" value="UniProtKB-SubCell"/>
</dbReference>
<dbReference type="GO" id="GO:0005789">
    <property type="term" value="C:endoplasmic reticulum membrane"/>
    <property type="evidence" value="ECO:0007669"/>
    <property type="project" value="UniProtKB-SubCell"/>
</dbReference>
<feature type="disulfide bond" evidence="26">
    <location>
        <begin position="1190"/>
        <end position="1205"/>
    </location>
</feature>
<keyword evidence="29" id="KW-1133">Transmembrane helix</keyword>
<keyword evidence="20 26" id="KW-1015">Disulfide bond</keyword>
<dbReference type="Gene3D" id="4.10.400.10">
    <property type="entry name" value="Low-density Lipoprotein Receptor"/>
    <property type="match status" value="6"/>
</dbReference>
<keyword evidence="22" id="KW-0325">Glycoprotein</keyword>
<dbReference type="InterPro" id="IPR000033">
    <property type="entry name" value="LDLR_classB_rpt"/>
</dbReference>
<keyword evidence="16" id="KW-0967">Endosome</keyword>
<dbReference type="Gene3D" id="2.120.10.30">
    <property type="entry name" value="TolB, C-terminal domain"/>
    <property type="match status" value="1"/>
</dbReference>
<dbReference type="GO" id="GO:0032585">
    <property type="term" value="C:multivesicular body membrane"/>
    <property type="evidence" value="ECO:0007669"/>
    <property type="project" value="UniProtKB-SubCell"/>
</dbReference>
<keyword evidence="15" id="KW-0677">Repeat</keyword>
<dbReference type="InterPro" id="IPR023415">
    <property type="entry name" value="LDLR_class-A_CS"/>
</dbReference>
<dbReference type="InterPro" id="IPR006581">
    <property type="entry name" value="VPS10"/>
</dbReference>
<dbReference type="GO" id="GO:0005794">
    <property type="term" value="C:Golgi apparatus"/>
    <property type="evidence" value="ECO:0007669"/>
    <property type="project" value="UniProtKB-SubCell"/>
</dbReference>
<dbReference type="SUPFAM" id="SSF110296">
    <property type="entry name" value="Oligoxyloglucan reducing end-specific cellobiohydrolase"/>
    <property type="match status" value="1"/>
</dbReference>
<dbReference type="SUPFAM" id="SSF57424">
    <property type="entry name" value="LDL receptor-like module"/>
    <property type="match status" value="6"/>
</dbReference>
<dbReference type="Gene3D" id="2.10.70.80">
    <property type="match status" value="1"/>
</dbReference>
<evidence type="ECO:0000256" key="27">
    <source>
        <dbReference type="PROSITE-ProRule" id="PRU00461"/>
    </source>
</evidence>
<dbReference type="SMART" id="SM00181">
    <property type="entry name" value="EGF"/>
    <property type="match status" value="1"/>
</dbReference>
<keyword evidence="11" id="KW-1003">Cell membrane</keyword>
<evidence type="ECO:0000256" key="24">
    <source>
        <dbReference type="ARBA" id="ARBA00029896"/>
    </source>
</evidence>
<evidence type="ECO:0000256" key="3">
    <source>
        <dbReference type="ARBA" id="ARBA00004162"/>
    </source>
</evidence>
<evidence type="ECO:0000256" key="19">
    <source>
        <dbReference type="ARBA" id="ARBA00023136"/>
    </source>
</evidence>
<evidence type="ECO:0000256" key="12">
    <source>
        <dbReference type="ARBA" id="ARBA00022536"/>
    </source>
</evidence>
<reference evidence="31 32" key="1">
    <citation type="submission" date="2015-04" db="EMBL/GenBank/DDBJ databases">
        <title>Lasius niger genome sequencing.</title>
        <authorList>
            <person name="Konorov E.A."/>
            <person name="Nikitin M.A."/>
            <person name="Kirill M.V."/>
            <person name="Chang P."/>
        </authorList>
    </citation>
    <scope>NUCLEOTIDE SEQUENCE [LARGE SCALE GENOMIC DNA]</scope>
    <source>
        <tissue evidence="31">Whole</tissue>
    </source>
</reference>
<dbReference type="InterPro" id="IPR057841">
    <property type="entry name" value="FN3_SORL1"/>
</dbReference>
<feature type="compositionally biased region" description="Basic and acidic residues" evidence="28">
    <location>
        <begin position="48"/>
        <end position="67"/>
    </location>
</feature>
<keyword evidence="12" id="KW-0245">EGF-like domain</keyword>
<dbReference type="Pfam" id="PF25814">
    <property type="entry name" value="fn3_SORL1"/>
    <property type="match status" value="1"/>
</dbReference>
<dbReference type="InterPro" id="IPR031777">
    <property type="entry name" value="Sortilin_C"/>
</dbReference>
<sequence>MAGRTIAASYYIALIFHLVLLTECNYGVRYGDRARKLHIAGDGDSPYRKPLIVDRRDADPRRPDGHETSFNGRTRRDVPSEYPNNNPNITAKVNALNDSHQQLMVHWVGEGSNVIICLARDSSPVIRLRSGKVHSIPSAVYISYDYGDTFENKTEQFRISADPNAEYAIVDKFTNHPKYYQHCVFVDSMHNLIFITFNNGKTIRRNLVPFHPSEVSFYELDPRVLVALDKVDPLRRLWLSTDRGIIWVPIQHFVKAFFWSPYRVLFVERTEPTGMSSVLKLDLQNLLWYQSRNPLRNKTSEHLDLYVSYKNQSFVLAHLNTELDCKGYHIVDVSYNRVFIAVSHSETMVNLYVSEVVDHEKAIFTLSLESILTFFPNSTWKNSWLNDVADETFTDLYKVEGLRGIYIASRVKGTPKSDSIGPEHLESLITFDHGSSWNSIKAPPANHEGFYIHCPKDCSLHLSQRFSQLYPVTRSVTIMSSKSAPGIIMATGVIGTSLKGHPALYVSRDAGLTWKQVLKDYYFFNMGDHGGLLVAVKYFKMRGETRDISYSIDEGETWQTYEFNKKMLRVYGLMTEPGENTTVFTMFGSDLGHHQWLIIKVDLRNIFERKCREDDYKFWSPSSTDQPVMACVLGRKETYQRRAARANCYQGVNYDRPVRLEVCQCDANDYQCDYGFQRVGNPYHCIHKSTADYDPYDVPNTCLPGAFYNRTKGYVKISDDECSGGFARNFEPDEIPCPMDEKPEFLLVAQREHITRIDLVEKKMEMLPVHDLKNVIAIEFDMKNNCLYWADIVNDTIGRQCLKDGISYPEVIVESDLSSIEGMAFDWVSNVLYFVDGVKMRIQIVRTDISSMGRMRRTILGPNVLQKPRGIAVHPMNGYIFWTDWSPGNASVSRANLDGTDVKRLFVKPTVEWPNGITIDHIAERIYWVDARADYIASSDLEVAVLKDNMYWDDWKQSMIFVANKDHGIGITTVIGFQIVGLMDLKIFAHSVQVGTNECATNNTCSHICLGAPGNSHVCLCPDGMVMTDGKCLCPGDIKPFSNSTCPRIASTCSSNQFACNNGVCIPEFWKCDNDNDCGDNSDEVNCNRATCSPNNFECDGNKCIPKYWLRFKCDSGRCISHRWRCDGEDDCRDGSDERNCTRNCDGEPDCEDGADEAECNNMVCESWQFTCNNTGKEAGHRCIYKSWACDGDKDCMDGSDEVNCTFTTNKKCVPYWWKCDSVDDCGDNSDEIGCGSEAGGALEPTSPPIHTTEQPRVCREHQFQCYNGDCIENAWVCDGSSDCPSGEDEQHCEQMHASCRENEFMCRQDGSCVPLSHICNGIEECPDGSDELGCHTDQDTSPPATPSCFDCFDGFDENNCEKNGSRVYQVLVMGVDERSINDSCLFLFCEWIEDTEYQFNNLEPYTKYNLTVYVKVKGQSTVFPPAKYLVVTTGEGVPSEPWNVTVTQKNGTRVEKTSAIIDMAFEAGKNYSFWIVAKNRQYESNSSKVTTLTFDGSANIDDIEDLRVVATTNHSVTLTGPPAYPVLQTTSTIDNLLEVTKLAPGVKYTFEFDAQLVKSQRTTVKLTWDPPKSTKKIKLQYAIHYATNIVDFFKGYKVKTTNLTATIKDLEACESYFFAVGVIGDYGAGPLCQPITVPTYFNKRAPPKRLRVTPSPDKNDSIIVSWSASCPTIDEPISYTISVTETILNKQMVVTLSPTNETIMKHTFHSMKYGGKYNITVATDVENAIATQPFVYMAPPINPPHQLHVLHDNKDYHVYWQEPDMPKDVDWHMEILVSEGLTKINESSAKIFLTKDPSPYHYKDAKTDTIYTFAAPSQLEVIMNTSNILSLAIPICLVVLALGGALAYFIVRHRRLSNSFTQFANSHYDTRRGQATFPGTTDGLEEEDSPVIRGFSDDEPLVIA</sequence>
<keyword evidence="14" id="KW-0732">Signal</keyword>
<dbReference type="PANTHER" id="PTHR12106">
    <property type="entry name" value="SORTILIN RELATED"/>
    <property type="match status" value="1"/>
</dbReference>
<dbReference type="GO" id="GO:0006897">
    <property type="term" value="P:endocytosis"/>
    <property type="evidence" value="ECO:0007669"/>
    <property type="project" value="UniProtKB-KW"/>
</dbReference>
<dbReference type="Pfam" id="PF15901">
    <property type="entry name" value="Sortilin_C"/>
    <property type="match status" value="1"/>
</dbReference>
<organism evidence="31 32">
    <name type="scientific">Lasius niger</name>
    <name type="common">Black garden ant</name>
    <dbReference type="NCBI Taxonomy" id="67767"/>
    <lineage>
        <taxon>Eukaryota</taxon>
        <taxon>Metazoa</taxon>
        <taxon>Ecdysozoa</taxon>
        <taxon>Arthropoda</taxon>
        <taxon>Hexapoda</taxon>
        <taxon>Insecta</taxon>
        <taxon>Pterygota</taxon>
        <taxon>Neoptera</taxon>
        <taxon>Endopterygota</taxon>
        <taxon>Hymenoptera</taxon>
        <taxon>Apocrita</taxon>
        <taxon>Aculeata</taxon>
        <taxon>Formicoidea</taxon>
        <taxon>Formicidae</taxon>
        <taxon>Formicinae</taxon>
        <taxon>Lasius</taxon>
        <taxon>Lasius</taxon>
    </lineage>
</organism>
<comment type="subcellular location">
    <subcellularLocation>
        <location evidence="3">Cell membrane</location>
        <topology evidence="3">Single-pass membrane protein</topology>
    </subcellularLocation>
    <subcellularLocation>
        <location evidence="4">Cytoplasmic vesicle</location>
        <location evidence="4">Secretory vesicle membrane</location>
        <topology evidence="4">Single-pass type I membrane protein</topology>
    </subcellularLocation>
    <subcellularLocation>
        <location evidence="2">Early endosome membrane</location>
        <topology evidence="2">Single-pass type I membrane protein</topology>
    </subcellularLocation>
    <subcellularLocation>
        <location evidence="1">Endoplasmic reticulum membrane</location>
        <topology evidence="1">Single-pass type I membrane protein</topology>
    </subcellularLocation>
    <subcellularLocation>
        <location evidence="7">Endosome</location>
        <location evidence="7">Multivesicular body membrane</location>
        <topology evidence="7">Single-pass type I membrane protein</topology>
    </subcellularLocation>
    <subcellularLocation>
        <location evidence="5">Golgi apparatus</location>
        <location evidence="5">trans-Golgi network membrane</location>
        <topology evidence="5">Single-pass type I membrane protein</topology>
    </subcellularLocation>
    <subcellularLocation>
        <location evidence="6">Recycling endosome membrane</location>
        <topology evidence="6">Single-pass type I membrane protein</topology>
    </subcellularLocation>
</comment>
<dbReference type="Pfam" id="PF00057">
    <property type="entry name" value="Ldl_recept_a"/>
    <property type="match status" value="5"/>
</dbReference>
<dbReference type="FunFam" id="2.120.10.30:FF:000241">
    <property type="entry name" value="Low-density lipoprotein receptor-related protein 6"/>
    <property type="match status" value="1"/>
</dbReference>
<dbReference type="Proteomes" id="UP000036403">
    <property type="component" value="Unassembled WGS sequence"/>
</dbReference>
<feature type="disulfide bond" evidence="26">
    <location>
        <begin position="1320"/>
        <end position="1335"/>
    </location>
</feature>
<dbReference type="PANTHER" id="PTHR12106:SF27">
    <property type="entry name" value="SORTILIN-RELATED RECEPTOR"/>
    <property type="match status" value="1"/>
</dbReference>
<dbReference type="InterPro" id="IPR013783">
    <property type="entry name" value="Ig-like_fold"/>
</dbReference>
<dbReference type="InterPro" id="IPR002172">
    <property type="entry name" value="LDrepeatLR_classA_rpt"/>
</dbReference>
<evidence type="ECO:0000256" key="8">
    <source>
        <dbReference type="ARBA" id="ARBA00007041"/>
    </source>
</evidence>
<feature type="disulfide bond" evidence="26">
    <location>
        <begin position="1126"/>
        <end position="1141"/>
    </location>
</feature>
<evidence type="ECO:0000256" key="11">
    <source>
        <dbReference type="ARBA" id="ARBA00022475"/>
    </source>
</evidence>
<feature type="region of interest" description="Disordered" evidence="28">
    <location>
        <begin position="48"/>
        <end position="85"/>
    </location>
</feature>
<comment type="caution">
    <text evidence="31">The sequence shown here is derived from an EMBL/GenBank/DDBJ whole genome shotgun (WGS) entry which is preliminary data.</text>
</comment>
<dbReference type="SUPFAM" id="SSF49265">
    <property type="entry name" value="Fibronectin type III"/>
    <property type="match status" value="2"/>
</dbReference>
<dbReference type="SMART" id="SM00192">
    <property type="entry name" value="LDLa"/>
    <property type="match status" value="6"/>
</dbReference>
<evidence type="ECO:0000256" key="17">
    <source>
        <dbReference type="ARBA" id="ARBA00022824"/>
    </source>
</evidence>
<evidence type="ECO:0000256" key="25">
    <source>
        <dbReference type="ARBA" id="ARBA00032450"/>
    </source>
</evidence>
<dbReference type="InterPro" id="IPR000742">
    <property type="entry name" value="EGF"/>
</dbReference>
<dbReference type="Gene3D" id="3.30.60.270">
    <property type="match status" value="1"/>
</dbReference>
<dbReference type="PRINTS" id="PR00261">
    <property type="entry name" value="LDLRECEPTOR"/>
</dbReference>
<keyword evidence="13" id="KW-0254">Endocytosis</keyword>
<dbReference type="GO" id="GO:0006892">
    <property type="term" value="P:post-Golgi vesicle-mediated transport"/>
    <property type="evidence" value="ECO:0007669"/>
    <property type="project" value="TreeGrafter"/>
</dbReference>
<dbReference type="InterPro" id="IPR036055">
    <property type="entry name" value="LDL_receptor-like_sf"/>
</dbReference>
<dbReference type="InterPro" id="IPR011042">
    <property type="entry name" value="6-blade_b-propeller_TolB-like"/>
</dbReference>
<evidence type="ECO:0000256" key="23">
    <source>
        <dbReference type="ARBA" id="ARBA00023329"/>
    </source>
</evidence>
<dbReference type="SMART" id="SM00135">
    <property type="entry name" value="LY"/>
    <property type="match status" value="4"/>
</dbReference>
<feature type="transmembrane region" description="Helical" evidence="29">
    <location>
        <begin position="1829"/>
        <end position="1852"/>
    </location>
</feature>
<accession>A0A0J7L6H3</accession>
<evidence type="ECO:0000256" key="9">
    <source>
        <dbReference type="ARBA" id="ARBA00013467"/>
    </source>
</evidence>
<feature type="disulfide bond" evidence="26">
    <location>
        <begin position="1259"/>
        <end position="1271"/>
    </location>
</feature>
<feature type="disulfide bond" evidence="26">
    <location>
        <begin position="1266"/>
        <end position="1284"/>
    </location>
</feature>
<evidence type="ECO:0000256" key="18">
    <source>
        <dbReference type="ARBA" id="ARBA00023034"/>
    </source>
</evidence>
<dbReference type="InterPro" id="IPR050310">
    <property type="entry name" value="VPS10-sortilin"/>
</dbReference>
<keyword evidence="10" id="KW-0813">Transport</keyword>
<evidence type="ECO:0000256" key="21">
    <source>
        <dbReference type="ARBA" id="ARBA00023170"/>
    </source>
</evidence>
<keyword evidence="29" id="KW-0812">Transmembrane</keyword>
<evidence type="ECO:0000256" key="15">
    <source>
        <dbReference type="ARBA" id="ARBA00022737"/>
    </source>
</evidence>
<dbReference type="STRING" id="67767.A0A0J7L6H3"/>
<dbReference type="PROSITE" id="PS50853">
    <property type="entry name" value="FN3"/>
    <property type="match status" value="1"/>
</dbReference>
<evidence type="ECO:0000256" key="29">
    <source>
        <dbReference type="SAM" id="Phobius"/>
    </source>
</evidence>
<dbReference type="PROSITE" id="PS50068">
    <property type="entry name" value="LDLRA_2"/>
    <property type="match status" value="6"/>
</dbReference>
<comment type="caution">
    <text evidence="26">Lacks conserved residue(s) required for the propagation of feature annotation.</text>
</comment>
<evidence type="ECO:0000256" key="22">
    <source>
        <dbReference type="ARBA" id="ARBA00023180"/>
    </source>
</evidence>
<dbReference type="FunFam" id="4.10.400.10:FF:000011">
    <property type="entry name" value="Low-density lipoprotein receptor-related protein 1"/>
    <property type="match status" value="1"/>
</dbReference>
<keyword evidence="32" id="KW-1185">Reference proteome</keyword>
<feature type="disulfide bond" evidence="26">
    <location>
        <begin position="1278"/>
        <end position="1293"/>
    </location>
</feature>
<dbReference type="SUPFAM" id="SSF63825">
    <property type="entry name" value="YWTD domain"/>
    <property type="match status" value="1"/>
</dbReference>
<feature type="disulfide bond" evidence="26">
    <location>
        <begin position="1072"/>
        <end position="1087"/>
    </location>
</feature>
<protein>
    <recommendedName>
        <fullName evidence="9">Sortilin-related receptor</fullName>
    </recommendedName>
    <alternativeName>
        <fullName evidence="24">Low-density lipoprotein receptor relative with 11 ligand-binding repeats</fullName>
    </alternativeName>
    <alternativeName>
        <fullName evidence="25">Sorting protein-related receptor containing LDLR class A repeats</fullName>
    </alternativeName>
</protein>